<evidence type="ECO:0000313" key="6">
    <source>
        <dbReference type="EMBL" id="KAK0589991.1"/>
    </source>
</evidence>
<evidence type="ECO:0008006" key="8">
    <source>
        <dbReference type="Google" id="ProtNLM"/>
    </source>
</evidence>
<dbReference type="GO" id="GO:0080028">
    <property type="term" value="P:nitrile biosynthetic process"/>
    <property type="evidence" value="ECO:0007669"/>
    <property type="project" value="TreeGrafter"/>
</dbReference>
<protein>
    <recommendedName>
        <fullName evidence="8">F-box/kelch-repeat protein</fullName>
    </recommendedName>
</protein>
<name>A0AA39VTH5_ACESA</name>
<reference evidence="6" key="2">
    <citation type="submission" date="2023-06" db="EMBL/GenBank/DDBJ databases">
        <authorList>
            <person name="Swenson N.G."/>
            <person name="Wegrzyn J.L."/>
            <person name="Mcevoy S.L."/>
        </authorList>
    </citation>
    <scope>NUCLEOTIDE SEQUENCE</scope>
    <source>
        <strain evidence="6">NS2018</strain>
        <tissue evidence="6">Leaf</tissue>
    </source>
</reference>
<keyword evidence="2" id="KW-0880">Kelch repeat</keyword>
<organism evidence="6 7">
    <name type="scientific">Acer saccharum</name>
    <name type="common">Sugar maple</name>
    <dbReference type="NCBI Taxonomy" id="4024"/>
    <lineage>
        <taxon>Eukaryota</taxon>
        <taxon>Viridiplantae</taxon>
        <taxon>Streptophyta</taxon>
        <taxon>Embryophyta</taxon>
        <taxon>Tracheophyta</taxon>
        <taxon>Spermatophyta</taxon>
        <taxon>Magnoliopsida</taxon>
        <taxon>eudicotyledons</taxon>
        <taxon>Gunneridae</taxon>
        <taxon>Pentapetalae</taxon>
        <taxon>rosids</taxon>
        <taxon>malvids</taxon>
        <taxon>Sapindales</taxon>
        <taxon>Sapindaceae</taxon>
        <taxon>Hippocastanoideae</taxon>
        <taxon>Acereae</taxon>
        <taxon>Acer</taxon>
    </lineage>
</organism>
<keyword evidence="3" id="KW-0677">Repeat</keyword>
<proteinExistence type="predicted"/>
<dbReference type="EMBL" id="JAUESC010000381">
    <property type="protein sequence ID" value="KAK0589991.1"/>
    <property type="molecule type" value="Genomic_DNA"/>
</dbReference>
<gene>
    <name evidence="6" type="ORF">LWI29_021187</name>
</gene>
<keyword evidence="7" id="KW-1185">Reference proteome</keyword>
<dbReference type="InterPro" id="IPR015915">
    <property type="entry name" value="Kelch-typ_b-propeller"/>
</dbReference>
<dbReference type="GO" id="GO:0005634">
    <property type="term" value="C:nucleus"/>
    <property type="evidence" value="ECO:0007669"/>
    <property type="project" value="TreeGrafter"/>
</dbReference>
<evidence type="ECO:0000256" key="4">
    <source>
        <dbReference type="ARBA" id="ARBA00023004"/>
    </source>
</evidence>
<dbReference type="AlphaFoldDB" id="A0AA39VTH5"/>
<dbReference type="PANTHER" id="PTHR47435">
    <property type="entry name" value="KELCH REPEAT PROTEIN (AFU_ORTHOLOGUE AFUA_5G12780)"/>
    <property type="match status" value="1"/>
</dbReference>
<evidence type="ECO:0000256" key="1">
    <source>
        <dbReference type="ARBA" id="ARBA00001954"/>
    </source>
</evidence>
<dbReference type="GO" id="GO:0016829">
    <property type="term" value="F:lyase activity"/>
    <property type="evidence" value="ECO:0007669"/>
    <property type="project" value="UniProtKB-KW"/>
</dbReference>
<sequence length="157" mass="17341">MPLAVSLRHVSPYNKLHVFDLGTLTWSMADATGDVPPPRVGVTMAAVGNTICVWWQGWLNDLWAFDLVDQKWIEYPIAGDSCKGRGGPRLVVARGKIWVVYGFAGVEMDDVHCFDPVQGKWAQVETSGEKPTARSVFSTVEIGKFIIVYGEEVDLVT</sequence>
<keyword evidence="5" id="KW-0456">Lyase</keyword>
<evidence type="ECO:0000256" key="5">
    <source>
        <dbReference type="ARBA" id="ARBA00023239"/>
    </source>
</evidence>
<dbReference type="GO" id="GO:0005829">
    <property type="term" value="C:cytosol"/>
    <property type="evidence" value="ECO:0007669"/>
    <property type="project" value="TreeGrafter"/>
</dbReference>
<comment type="cofactor">
    <cofactor evidence="1">
        <name>Fe(2+)</name>
        <dbReference type="ChEBI" id="CHEBI:29033"/>
    </cofactor>
</comment>
<dbReference type="GO" id="GO:0019760">
    <property type="term" value="P:glucosinolate metabolic process"/>
    <property type="evidence" value="ECO:0007669"/>
    <property type="project" value="UniProtKB-ARBA"/>
</dbReference>
<dbReference type="Proteomes" id="UP001168877">
    <property type="component" value="Unassembled WGS sequence"/>
</dbReference>
<evidence type="ECO:0000313" key="7">
    <source>
        <dbReference type="Proteomes" id="UP001168877"/>
    </source>
</evidence>
<comment type="caution">
    <text evidence="6">The sequence shown here is derived from an EMBL/GenBank/DDBJ whole genome shotgun (WGS) entry which is preliminary data.</text>
</comment>
<evidence type="ECO:0000256" key="2">
    <source>
        <dbReference type="ARBA" id="ARBA00022441"/>
    </source>
</evidence>
<dbReference type="SUPFAM" id="SSF117281">
    <property type="entry name" value="Kelch motif"/>
    <property type="match status" value="1"/>
</dbReference>
<reference evidence="6" key="1">
    <citation type="journal article" date="2022" name="Plant J.">
        <title>Strategies of tolerance reflected in two North American maple genomes.</title>
        <authorList>
            <person name="McEvoy S.L."/>
            <person name="Sezen U.U."/>
            <person name="Trouern-Trend A."/>
            <person name="McMahon S.M."/>
            <person name="Schaberg P.G."/>
            <person name="Yang J."/>
            <person name="Wegrzyn J.L."/>
            <person name="Swenson N.G."/>
        </authorList>
    </citation>
    <scope>NUCLEOTIDE SEQUENCE</scope>
    <source>
        <strain evidence="6">NS2018</strain>
    </source>
</reference>
<dbReference type="Pfam" id="PF24681">
    <property type="entry name" value="Kelch_KLHDC2_KLHL20_DRC7"/>
    <property type="match status" value="1"/>
</dbReference>
<dbReference type="PANTHER" id="PTHR47435:SF4">
    <property type="entry name" value="KELCH REPEAT PROTEIN (AFU_ORTHOLOGUE AFUA_5G12780)"/>
    <property type="match status" value="1"/>
</dbReference>
<evidence type="ECO:0000256" key="3">
    <source>
        <dbReference type="ARBA" id="ARBA00022737"/>
    </source>
</evidence>
<keyword evidence="4" id="KW-0408">Iron</keyword>
<accession>A0AA39VTH5</accession>
<dbReference type="GO" id="GO:0030234">
    <property type="term" value="F:enzyme regulator activity"/>
    <property type="evidence" value="ECO:0007669"/>
    <property type="project" value="TreeGrafter"/>
</dbReference>
<dbReference type="Gene3D" id="2.120.10.80">
    <property type="entry name" value="Kelch-type beta propeller"/>
    <property type="match status" value="1"/>
</dbReference>